<dbReference type="GO" id="GO:0071555">
    <property type="term" value="P:cell wall organization"/>
    <property type="evidence" value="ECO:0007669"/>
    <property type="project" value="UniProtKB-KW"/>
</dbReference>
<feature type="active site" evidence="13">
    <location>
        <position position="17"/>
    </location>
</feature>
<evidence type="ECO:0000256" key="12">
    <source>
        <dbReference type="HAMAP-Rule" id="MF_00047"/>
    </source>
</evidence>
<organism evidence="15 16">
    <name type="scientific">Streptococcus pneumoniae</name>
    <dbReference type="NCBI Taxonomy" id="1313"/>
    <lineage>
        <taxon>Bacteria</taxon>
        <taxon>Bacillati</taxon>
        <taxon>Bacillota</taxon>
        <taxon>Bacilli</taxon>
        <taxon>Lactobacillales</taxon>
        <taxon>Streptococcaceae</taxon>
        <taxon>Streptococcus</taxon>
    </lineage>
</organism>
<dbReference type="Pfam" id="PF01820">
    <property type="entry name" value="Dala_Dala_lig_N"/>
    <property type="match status" value="1"/>
</dbReference>
<keyword evidence="8 12" id="KW-0133">Cell shape</keyword>
<gene>
    <name evidence="15" type="primary">ddlB</name>
    <name evidence="12" type="synonym">ddl</name>
    <name evidence="15" type="ORF">SAMEA3381574_02087</name>
</gene>
<evidence type="ECO:0000256" key="8">
    <source>
        <dbReference type="ARBA" id="ARBA00022960"/>
    </source>
</evidence>
<dbReference type="AlphaFoldDB" id="A0A0T7ZGG4"/>
<dbReference type="SUPFAM" id="SSF52440">
    <property type="entry name" value="PreATP-grasp domain"/>
    <property type="match status" value="1"/>
</dbReference>
<evidence type="ECO:0000256" key="1">
    <source>
        <dbReference type="ARBA" id="ARBA00001936"/>
    </source>
</evidence>
<dbReference type="NCBIfam" id="NF002378">
    <property type="entry name" value="PRK01372.1"/>
    <property type="match status" value="1"/>
</dbReference>
<reference evidence="15 16" key="1">
    <citation type="submission" date="2019-04" db="EMBL/GenBank/DDBJ databases">
        <authorList>
            <consortium name="Pathogen Informatics"/>
        </authorList>
    </citation>
    <scope>NUCLEOTIDE SEQUENCE [LARGE SCALE GENOMIC DNA]</scope>
    <source>
        <strain evidence="15 16">GPSC232</strain>
    </source>
</reference>
<keyword evidence="9 12" id="KW-0573">Peptidoglycan synthesis</keyword>
<dbReference type="EC" id="6.3.2.4" evidence="12"/>
<feature type="binding site" evidence="14">
    <location>
        <position position="267"/>
    </location>
    <ligand>
        <name>Mg(2+)</name>
        <dbReference type="ChEBI" id="CHEBI:18420"/>
        <label>1</label>
    </ligand>
</feature>
<dbReference type="EMBL" id="CABABW010000031">
    <property type="protein sequence ID" value="VRI38004.1"/>
    <property type="molecule type" value="Genomic_DNA"/>
</dbReference>
<keyword evidence="7" id="KW-0067">ATP-binding</keyword>
<feature type="binding site" evidence="14">
    <location>
        <position position="280"/>
    </location>
    <ligand>
        <name>Mg(2+)</name>
        <dbReference type="ChEBI" id="CHEBI:18420"/>
        <label>2</label>
    </ligand>
</feature>
<dbReference type="InterPro" id="IPR016185">
    <property type="entry name" value="PreATP-grasp_dom_sf"/>
</dbReference>
<comment type="subcellular location">
    <subcellularLocation>
        <location evidence="2 12">Cytoplasm</location>
    </subcellularLocation>
</comment>
<keyword evidence="14" id="KW-0460">Magnesium</keyword>
<evidence type="ECO:0000256" key="7">
    <source>
        <dbReference type="ARBA" id="ARBA00022840"/>
    </source>
</evidence>
<protein>
    <recommendedName>
        <fullName evidence="12">D-alanine--D-alanine ligase</fullName>
        <ecNumber evidence="12">6.3.2.4</ecNumber>
    </recommendedName>
    <alternativeName>
        <fullName evidence="12">D-Ala-D-Ala ligase</fullName>
    </alternativeName>
    <alternativeName>
        <fullName evidence="12">D-alanylalanine synthetase</fullName>
    </alternativeName>
</protein>
<dbReference type="HAMAP" id="MF_00047">
    <property type="entry name" value="Dala_Dala_lig"/>
    <property type="match status" value="1"/>
</dbReference>
<dbReference type="Gene3D" id="3.40.50.20">
    <property type="match status" value="1"/>
</dbReference>
<feature type="binding site" evidence="14">
    <location>
        <position position="282"/>
    </location>
    <ligand>
        <name>Mg(2+)</name>
        <dbReference type="ChEBI" id="CHEBI:18420"/>
        <label>2</label>
    </ligand>
</feature>
<comment type="catalytic activity">
    <reaction evidence="12">
        <text>2 D-alanine + ATP = D-alanyl-D-alanine + ADP + phosphate + H(+)</text>
        <dbReference type="Rhea" id="RHEA:11224"/>
        <dbReference type="ChEBI" id="CHEBI:15378"/>
        <dbReference type="ChEBI" id="CHEBI:30616"/>
        <dbReference type="ChEBI" id="CHEBI:43474"/>
        <dbReference type="ChEBI" id="CHEBI:57416"/>
        <dbReference type="ChEBI" id="CHEBI:57822"/>
        <dbReference type="ChEBI" id="CHEBI:456216"/>
        <dbReference type="EC" id="6.3.2.4"/>
    </reaction>
</comment>
<dbReference type="Gene3D" id="3.30.1490.20">
    <property type="entry name" value="ATP-grasp fold, A domain"/>
    <property type="match status" value="1"/>
</dbReference>
<dbReference type="GO" id="GO:0046872">
    <property type="term" value="F:metal ion binding"/>
    <property type="evidence" value="ECO:0007669"/>
    <property type="project" value="UniProtKB-KW"/>
</dbReference>
<evidence type="ECO:0000256" key="2">
    <source>
        <dbReference type="ARBA" id="ARBA00004496"/>
    </source>
</evidence>
<dbReference type="InterPro" id="IPR013815">
    <property type="entry name" value="ATP_grasp_subdomain_1"/>
</dbReference>
<evidence type="ECO:0000256" key="14">
    <source>
        <dbReference type="PIRSR" id="PIRSR039102-3"/>
    </source>
</evidence>
<evidence type="ECO:0000256" key="4">
    <source>
        <dbReference type="ARBA" id="ARBA00022490"/>
    </source>
</evidence>
<keyword evidence="6" id="KW-0547">Nucleotide-binding</keyword>
<dbReference type="InterPro" id="IPR005905">
    <property type="entry name" value="D_ala_D_ala"/>
</dbReference>
<dbReference type="InterPro" id="IPR011127">
    <property type="entry name" value="Dala_Dala_lig_N"/>
</dbReference>
<dbReference type="PIRSF" id="PIRSF039102">
    <property type="entry name" value="Ddl/VanB"/>
    <property type="match status" value="1"/>
</dbReference>
<dbReference type="PROSITE" id="PS00843">
    <property type="entry name" value="DALA_DALA_LIGASE_1"/>
    <property type="match status" value="1"/>
</dbReference>
<keyword evidence="4 12" id="KW-0963">Cytoplasm</keyword>
<dbReference type="UniPathway" id="UPA00219"/>
<comment type="similarity">
    <text evidence="3 12">Belongs to the D-alanine--D-alanine ligase family.</text>
</comment>
<sequence length="321" mass="35687">MAIIKKIVVLYGGLSEEREVSENSAKEISKSLLTLGYDVISIDLSQDCSYEIGEIEKSERGLNKQKVEIGSGIIDVCRKVDIVFLATHGGIGENGKLQAIFDVEKIDYTGNSFLSTAISMDKKLSKIVASSVGIKCASNLMVDRIQANDFPIVIKPIRSGSSKGIKIFQNKKQFDIYYKEHPELGSFFVEKYIKGREFSVGILGETVLPVIEIKVKNGFYDCNNKYTVGAAEEVVPAKISEKLTHTLQKSAYKIHKALGFNVYSRTDFIVDEKEDVYFIESNSLPGMTKTSLLPQEAKAAGIDFPNLCERIIELSREIRSQ</sequence>
<comment type="cofactor">
    <cofactor evidence="1">
        <name>Mn(2+)</name>
        <dbReference type="ChEBI" id="CHEBI:29035"/>
    </cofactor>
</comment>
<dbReference type="Pfam" id="PF07478">
    <property type="entry name" value="Dala_Dala_lig_C"/>
    <property type="match status" value="1"/>
</dbReference>
<dbReference type="InterPro" id="IPR000291">
    <property type="entry name" value="D-Ala_lig_Van_CS"/>
</dbReference>
<dbReference type="PANTHER" id="PTHR23132">
    <property type="entry name" value="D-ALANINE--D-ALANINE LIGASE"/>
    <property type="match status" value="1"/>
</dbReference>
<dbReference type="NCBIfam" id="TIGR01205">
    <property type="entry name" value="D_ala_D_alaTIGR"/>
    <property type="match status" value="1"/>
</dbReference>
<evidence type="ECO:0000256" key="13">
    <source>
        <dbReference type="PIRSR" id="PIRSR039102-1"/>
    </source>
</evidence>
<feature type="active site" evidence="13">
    <location>
        <position position="291"/>
    </location>
</feature>
<comment type="pathway">
    <text evidence="12">Cell wall biogenesis; peptidoglycan biosynthesis.</text>
</comment>
<dbReference type="Gene3D" id="3.30.470.20">
    <property type="entry name" value="ATP-grasp fold, B domain"/>
    <property type="match status" value="1"/>
</dbReference>
<dbReference type="GO" id="GO:0008716">
    <property type="term" value="F:D-alanine-D-alanine ligase activity"/>
    <property type="evidence" value="ECO:0007669"/>
    <property type="project" value="UniProtKB-UniRule"/>
</dbReference>
<dbReference type="Proteomes" id="UP000304540">
    <property type="component" value="Unassembled WGS sequence"/>
</dbReference>
<evidence type="ECO:0000256" key="11">
    <source>
        <dbReference type="ARBA" id="ARBA00023316"/>
    </source>
</evidence>
<dbReference type="GO" id="GO:0009252">
    <property type="term" value="P:peptidoglycan biosynthetic process"/>
    <property type="evidence" value="ECO:0007669"/>
    <property type="project" value="UniProtKB-UniRule"/>
</dbReference>
<accession>A0A0T7ZGG4</accession>
<dbReference type="GO" id="GO:0005524">
    <property type="term" value="F:ATP binding"/>
    <property type="evidence" value="ECO:0007669"/>
    <property type="project" value="UniProtKB-UniRule"/>
</dbReference>
<dbReference type="PANTHER" id="PTHR23132:SF23">
    <property type="entry name" value="D-ALANINE--D-ALANINE LIGASE B"/>
    <property type="match status" value="1"/>
</dbReference>
<comment type="function">
    <text evidence="12">Cell wall formation.</text>
</comment>
<proteinExistence type="inferred from homology"/>
<evidence type="ECO:0000256" key="5">
    <source>
        <dbReference type="ARBA" id="ARBA00022598"/>
    </source>
</evidence>
<keyword evidence="11 12" id="KW-0961">Cell wall biogenesis/degradation</keyword>
<keyword evidence="10 14" id="KW-0464">Manganese</keyword>
<dbReference type="SUPFAM" id="SSF56059">
    <property type="entry name" value="Glutathione synthetase ATP-binding domain-like"/>
    <property type="match status" value="1"/>
</dbReference>
<comment type="cofactor">
    <cofactor evidence="14">
        <name>Mg(2+)</name>
        <dbReference type="ChEBI" id="CHEBI:18420"/>
    </cofactor>
    <cofactor evidence="14">
        <name>Mn(2+)</name>
        <dbReference type="ChEBI" id="CHEBI:29035"/>
    </cofactor>
    <text evidence="14">Binds 2 magnesium or manganese ions per subunit.</text>
</comment>
<name>A0A0T7ZGG4_STREE</name>
<evidence type="ECO:0000256" key="3">
    <source>
        <dbReference type="ARBA" id="ARBA00010871"/>
    </source>
</evidence>
<dbReference type="GO" id="GO:0008360">
    <property type="term" value="P:regulation of cell shape"/>
    <property type="evidence" value="ECO:0007669"/>
    <property type="project" value="UniProtKB-KW"/>
</dbReference>
<dbReference type="GO" id="GO:0005737">
    <property type="term" value="C:cytoplasm"/>
    <property type="evidence" value="ECO:0007669"/>
    <property type="project" value="UniProtKB-SubCell"/>
</dbReference>
<dbReference type="InterPro" id="IPR011095">
    <property type="entry name" value="Dala_Dala_lig_C"/>
</dbReference>
<keyword evidence="14" id="KW-0479">Metal-binding</keyword>
<dbReference type="PROSITE" id="PS50975">
    <property type="entry name" value="ATP_GRASP"/>
    <property type="match status" value="1"/>
</dbReference>
<evidence type="ECO:0000313" key="16">
    <source>
        <dbReference type="Proteomes" id="UP000304540"/>
    </source>
</evidence>
<feature type="active site" evidence="13">
    <location>
        <position position="161"/>
    </location>
</feature>
<evidence type="ECO:0000256" key="6">
    <source>
        <dbReference type="ARBA" id="ARBA00022741"/>
    </source>
</evidence>
<evidence type="ECO:0000256" key="10">
    <source>
        <dbReference type="ARBA" id="ARBA00023211"/>
    </source>
</evidence>
<evidence type="ECO:0000313" key="15">
    <source>
        <dbReference type="EMBL" id="VRI38004.1"/>
    </source>
</evidence>
<dbReference type="InterPro" id="IPR011761">
    <property type="entry name" value="ATP-grasp"/>
</dbReference>
<evidence type="ECO:0000256" key="9">
    <source>
        <dbReference type="ARBA" id="ARBA00022984"/>
    </source>
</evidence>
<keyword evidence="5 12" id="KW-0436">Ligase</keyword>
<feature type="binding site" evidence="14">
    <location>
        <position position="280"/>
    </location>
    <ligand>
        <name>Mg(2+)</name>
        <dbReference type="ChEBI" id="CHEBI:18420"/>
        <label>1</label>
    </ligand>
</feature>